<dbReference type="AlphaFoldDB" id="N1TZP1"/>
<organism evidence="1 2">
    <name type="scientific">Leptospira weilii str. Ecochallenge</name>
    <dbReference type="NCBI Taxonomy" id="1049986"/>
    <lineage>
        <taxon>Bacteria</taxon>
        <taxon>Pseudomonadati</taxon>
        <taxon>Spirochaetota</taxon>
        <taxon>Spirochaetia</taxon>
        <taxon>Leptospirales</taxon>
        <taxon>Leptospiraceae</taxon>
        <taxon>Leptospira</taxon>
    </lineage>
</organism>
<name>N1TZP1_9LEPT</name>
<sequence length="77" mass="8860">MYDPRSESSSFSKIMEIQLGRPDAYYRIKIPFGIYYGFKCVSAQVALIANCADIPHDPREGKKLDINDALIPYRWES</sequence>
<accession>N1TZP1</accession>
<proteinExistence type="predicted"/>
<dbReference type="InterPro" id="IPR014710">
    <property type="entry name" value="RmlC-like_jellyroll"/>
</dbReference>
<dbReference type="Gene3D" id="2.60.120.10">
    <property type="entry name" value="Jelly Rolls"/>
    <property type="match status" value="1"/>
</dbReference>
<evidence type="ECO:0008006" key="3">
    <source>
        <dbReference type="Google" id="ProtNLM"/>
    </source>
</evidence>
<evidence type="ECO:0000313" key="2">
    <source>
        <dbReference type="Proteomes" id="UP000012249"/>
    </source>
</evidence>
<reference evidence="1 2" key="1">
    <citation type="submission" date="2013-02" db="EMBL/GenBank/DDBJ databases">
        <authorList>
            <person name="Harkins D.M."/>
            <person name="Durkin A.S."/>
            <person name="Brinkac L.M."/>
            <person name="Haft D.H."/>
            <person name="Selengut J.D."/>
            <person name="Sanka R."/>
            <person name="DePew J."/>
            <person name="Purushe J."/>
            <person name="Haake D.A."/>
            <person name="Matsunaga J."/>
            <person name="Vinetz J.M."/>
            <person name="Sutton G.G."/>
            <person name="Nierman W.C."/>
            <person name="Fouts D.E."/>
        </authorList>
    </citation>
    <scope>NUCLEOTIDE SEQUENCE [LARGE SCALE GENOMIC DNA]</scope>
    <source>
        <strain evidence="1 2">Ecochallenge</strain>
    </source>
</reference>
<dbReference type="SUPFAM" id="SSF51182">
    <property type="entry name" value="RmlC-like cupins"/>
    <property type="match status" value="1"/>
</dbReference>
<dbReference type="EMBL" id="AHMI02000221">
    <property type="protein sequence ID" value="EMY13753.1"/>
    <property type="molecule type" value="Genomic_DNA"/>
</dbReference>
<gene>
    <name evidence="1" type="ORF">LEP1GSC043_0005</name>
</gene>
<dbReference type="InterPro" id="IPR011051">
    <property type="entry name" value="RmlC_Cupin_sf"/>
</dbReference>
<comment type="caution">
    <text evidence="1">The sequence shown here is derived from an EMBL/GenBank/DDBJ whole genome shotgun (WGS) entry which is preliminary data.</text>
</comment>
<dbReference type="Proteomes" id="UP000012249">
    <property type="component" value="Unassembled WGS sequence"/>
</dbReference>
<evidence type="ECO:0000313" key="1">
    <source>
        <dbReference type="EMBL" id="EMY13753.1"/>
    </source>
</evidence>
<protein>
    <recommendedName>
        <fullName evidence="3">dTDP-4-dehydrorhamnose 3,5-epimerase domain protein</fullName>
    </recommendedName>
</protein>